<evidence type="ECO:0000256" key="12">
    <source>
        <dbReference type="ARBA" id="ARBA00023303"/>
    </source>
</evidence>
<dbReference type="GeneID" id="6095392"/>
<evidence type="ECO:0000256" key="6">
    <source>
        <dbReference type="ARBA" id="ARBA00022989"/>
    </source>
</evidence>
<reference evidence="17" key="3">
    <citation type="submission" date="2022-04" db="UniProtKB">
        <authorList>
            <consortium name="WormBaseParasite"/>
        </authorList>
    </citation>
    <scope>IDENTIFICATION</scope>
</reference>
<dbReference type="EMBL" id="CAAKNF010000195">
    <property type="protein sequence ID" value="VIO99161.1"/>
    <property type="molecule type" value="Genomic_DNA"/>
</dbReference>
<dbReference type="WBParaSite" id="Bm5884.1">
    <property type="protein sequence ID" value="Bm5884.1"/>
    <property type="gene ID" value="WBGene00226145"/>
</dbReference>
<name>A0A4E9FTK3_BRUMA</name>
<evidence type="ECO:0000256" key="14">
    <source>
        <dbReference type="SAM" id="Phobius"/>
    </source>
</evidence>
<dbReference type="AlphaFoldDB" id="A0A4E9FTK3"/>
<dbReference type="GO" id="GO:0005886">
    <property type="term" value="C:plasma membrane"/>
    <property type="evidence" value="ECO:0007669"/>
    <property type="project" value="TreeGrafter"/>
</dbReference>
<dbReference type="PANTHER" id="PTHR11690">
    <property type="entry name" value="AMILORIDE-SENSITIVE SODIUM CHANNEL-RELATED"/>
    <property type="match status" value="1"/>
</dbReference>
<feature type="transmembrane region" description="Helical" evidence="14">
    <location>
        <begin position="645"/>
        <end position="665"/>
    </location>
</feature>
<proteinExistence type="inferred from homology"/>
<evidence type="ECO:0000256" key="13">
    <source>
        <dbReference type="RuleBase" id="RU000679"/>
    </source>
</evidence>
<evidence type="ECO:0000313" key="17">
    <source>
        <dbReference type="WBParaSite" id="Bm5884.1"/>
    </source>
</evidence>
<evidence type="ECO:0000256" key="4">
    <source>
        <dbReference type="ARBA" id="ARBA00022461"/>
    </source>
</evidence>
<protein>
    <recommendedName>
        <fullName evidence="18">Amiloride-sensitive sodium channel family protein</fullName>
    </recommendedName>
</protein>
<evidence type="ECO:0000313" key="16">
    <source>
        <dbReference type="Proteomes" id="UP000006672"/>
    </source>
</evidence>
<evidence type="ECO:0000256" key="11">
    <source>
        <dbReference type="ARBA" id="ARBA00023201"/>
    </source>
</evidence>
<evidence type="ECO:0000256" key="8">
    <source>
        <dbReference type="ARBA" id="ARBA00023065"/>
    </source>
</evidence>
<keyword evidence="11 13" id="KW-0739">Sodium transport</keyword>
<accession>A0A8L7YMW8</accession>
<evidence type="ECO:0000256" key="1">
    <source>
        <dbReference type="ARBA" id="ARBA00004141"/>
    </source>
</evidence>
<comment type="similarity">
    <text evidence="2 13">Belongs to the amiloride-sensitive sodium channel (TC 1.A.6) family.</text>
</comment>
<dbReference type="PANTHER" id="PTHR11690:SF227">
    <property type="entry name" value="AMILORIDE-SENSITIVE SODIUM CHANNEL"/>
    <property type="match status" value="1"/>
</dbReference>
<dbReference type="Gene3D" id="1.10.287.770">
    <property type="entry name" value="YojJ-like"/>
    <property type="match status" value="1"/>
</dbReference>
<dbReference type="RefSeq" id="XP_042938248.1">
    <property type="nucleotide sequence ID" value="XM_043082314.1"/>
</dbReference>
<keyword evidence="4 13" id="KW-0894">Sodium channel</keyword>
<dbReference type="InterPro" id="IPR001873">
    <property type="entry name" value="ENaC"/>
</dbReference>
<keyword evidence="9 14" id="KW-0472">Membrane</keyword>
<evidence type="ECO:0000256" key="7">
    <source>
        <dbReference type="ARBA" id="ARBA00023053"/>
    </source>
</evidence>
<accession>A0A4E9FTK3</accession>
<evidence type="ECO:0000256" key="10">
    <source>
        <dbReference type="ARBA" id="ARBA00023180"/>
    </source>
</evidence>
<feature type="transmembrane region" description="Helical" evidence="14">
    <location>
        <begin position="219"/>
        <end position="241"/>
    </location>
</feature>
<dbReference type="CTD" id="6095392"/>
<keyword evidence="3 13" id="KW-0813">Transport</keyword>
<evidence type="ECO:0000256" key="9">
    <source>
        <dbReference type="ARBA" id="ARBA00023136"/>
    </source>
</evidence>
<keyword evidence="8 13" id="KW-0406">Ion transport</keyword>
<sequence length="680" mass="80057">MEINSNQYAYDTTINSENKIMMNFKSSGIHHYPQNLQNSNYKLSPLINDEYSTSTTIITDTPPTIACPLLDSQNSDENMNKMNNSQLNCSYHYYQSALKESKTAQTQTSLTSQIIMPAQMNSQMQSENIRKQINFDFNSLHLKNPTISIRSRLLNNESEEEHDEEENRHLSDIELLRQVYDELRYKISQTSQDQKIAKMTINEGISWKECFLGERMRRWGLWFIVTFLAVMTIRDITLLVIEYMEYPKQSNMNIMFNESMNMPNITFCMAKQQAWSHLPLNNSELADEWDRRIQTELEKLNSREKFLEEAWDYRLVLEAYEVIATLNSMERETTAQGSARSINFFSTHPKLQAKRTMIKTWLNEIKQRGVTFEELTQKIGSETIKYSLRRFQRTTFNESLKIKTKFRTSWISTMQFCFQPWFDRDNYFEIKDQGNFFTMLLSHNTDNLENFNIACMSVDFHGRPSSLSRFMEGQGRARDGFNDDLCLGIRHEVTVDVRARYVMLENDENGTACRNVKENEESEFDCRSRCRMEMIRDICKCTPATLSYLTRNENEYNKFPICNYEKCEIDVKNITYSDQQCTRKCYRSCDQITYEVSHVQHGKMFHRDFTTINLNWGSFEYLTLSQYWVWSMPTFIAALGGSMGAWLGLSILSLIQGGTYLYTFLTTTIKKKRSRLKNWN</sequence>
<evidence type="ECO:0008006" key="18">
    <source>
        <dbReference type="Google" id="ProtNLM"/>
    </source>
</evidence>
<dbReference type="GO" id="GO:0015280">
    <property type="term" value="F:ligand-gated sodium channel activity"/>
    <property type="evidence" value="ECO:0007669"/>
    <property type="project" value="TreeGrafter"/>
</dbReference>
<gene>
    <name evidence="15" type="primary">Bma-del-6</name>
    <name evidence="15" type="ORF">BM_BM5884</name>
</gene>
<comment type="subcellular location">
    <subcellularLocation>
        <location evidence="1">Membrane</location>
        <topology evidence="1">Multi-pass membrane protein</topology>
    </subcellularLocation>
</comment>
<dbReference type="KEGG" id="bmy:BM_BM5884"/>
<evidence type="ECO:0000256" key="3">
    <source>
        <dbReference type="ARBA" id="ARBA00022448"/>
    </source>
</evidence>
<organism evidence="15">
    <name type="scientific">Brugia malayi</name>
    <name type="common">Filarial nematode worm</name>
    <dbReference type="NCBI Taxonomy" id="6279"/>
    <lineage>
        <taxon>Eukaryota</taxon>
        <taxon>Metazoa</taxon>
        <taxon>Ecdysozoa</taxon>
        <taxon>Nematoda</taxon>
        <taxon>Chromadorea</taxon>
        <taxon>Rhabditida</taxon>
        <taxon>Spirurina</taxon>
        <taxon>Spiruromorpha</taxon>
        <taxon>Filarioidea</taxon>
        <taxon>Onchocercidae</taxon>
        <taxon>Brugia</taxon>
    </lineage>
</organism>
<keyword evidence="16" id="KW-1185">Reference proteome</keyword>
<keyword evidence="12 13" id="KW-0407">Ion channel</keyword>
<evidence type="ECO:0000256" key="5">
    <source>
        <dbReference type="ARBA" id="ARBA00022692"/>
    </source>
</evidence>
<evidence type="ECO:0000313" key="15">
    <source>
        <dbReference type="EMBL" id="VIO99161.1"/>
    </source>
</evidence>
<dbReference type="Pfam" id="PF00858">
    <property type="entry name" value="ASC"/>
    <property type="match status" value="1"/>
</dbReference>
<dbReference type="Proteomes" id="UP000006672">
    <property type="component" value="Unassembled WGS sequence"/>
</dbReference>
<keyword evidence="6 14" id="KW-1133">Transmembrane helix</keyword>
<keyword evidence="5 13" id="KW-0812">Transmembrane</keyword>
<keyword evidence="7" id="KW-0915">Sodium</keyword>
<evidence type="ECO:0000256" key="2">
    <source>
        <dbReference type="ARBA" id="ARBA00007193"/>
    </source>
</evidence>
<reference evidence="16" key="1">
    <citation type="journal article" date="2007" name="Science">
        <title>Draft genome of the filarial nematode parasite Brugia malayi.</title>
        <authorList>
            <person name="Ghedin E."/>
            <person name="Wang S."/>
            <person name="Spiro D."/>
            <person name="Caler E."/>
            <person name="Zhao Q."/>
            <person name="Crabtree J."/>
            <person name="Allen J.E."/>
            <person name="Delcher A.L."/>
            <person name="Guiliano D.B."/>
            <person name="Miranda-Saavedra D."/>
            <person name="Angiuoli S.V."/>
            <person name="Creasy T."/>
            <person name="Amedeo P."/>
            <person name="Haas B."/>
            <person name="El-Sayed N.M."/>
            <person name="Wortman J.R."/>
            <person name="Feldblyum T."/>
            <person name="Tallon L."/>
            <person name="Schatz M."/>
            <person name="Shumway M."/>
            <person name="Koo H."/>
            <person name="Salzberg S.L."/>
            <person name="Schobel S."/>
            <person name="Pertea M."/>
            <person name="Pop M."/>
            <person name="White O."/>
            <person name="Barton G.J."/>
            <person name="Carlow C.K."/>
            <person name="Crawford M.J."/>
            <person name="Daub J."/>
            <person name="Dimmic M.W."/>
            <person name="Estes C.F."/>
            <person name="Foster J.M."/>
            <person name="Ganatra M."/>
            <person name="Gregory W.F."/>
            <person name="Johnson N.M."/>
            <person name="Jin J."/>
            <person name="Komuniecki R."/>
            <person name="Korf I."/>
            <person name="Kumar S."/>
            <person name="Laney S."/>
            <person name="Li B.W."/>
            <person name="Li W."/>
            <person name="Lindblom T.H."/>
            <person name="Lustigman S."/>
            <person name="Ma D."/>
            <person name="Maina C.V."/>
            <person name="Martin D.M."/>
            <person name="McCarter J.P."/>
            <person name="McReynolds L."/>
            <person name="Mitreva M."/>
            <person name="Nutman T.B."/>
            <person name="Parkinson J."/>
            <person name="Peregrin-Alvarez J.M."/>
            <person name="Poole C."/>
            <person name="Ren Q."/>
            <person name="Saunders L."/>
            <person name="Sluder A.E."/>
            <person name="Smith K."/>
            <person name="Stanke M."/>
            <person name="Unnasch T.R."/>
            <person name="Ware J."/>
            <person name="Wei A.D."/>
            <person name="Weil G."/>
            <person name="Williams D.J."/>
            <person name="Zhang Y."/>
            <person name="Williams S.A."/>
            <person name="Fraser-Liggett C."/>
            <person name="Slatko B."/>
            <person name="Blaxter M.L."/>
            <person name="Scott A.L."/>
        </authorList>
    </citation>
    <scope>NUCLEOTIDE SEQUENCE</scope>
    <source>
        <strain evidence="16">FR3</strain>
    </source>
</reference>
<reference evidence="15" key="2">
    <citation type="submission" date="2019-04" db="EMBL/GenBank/DDBJ databases">
        <authorList>
            <person name="Howe K."/>
            <person name="Paulini M."/>
            <person name="Williams G."/>
        </authorList>
    </citation>
    <scope>NUCLEOTIDE SEQUENCE [LARGE SCALE GENOMIC DNA]</scope>
    <source>
        <strain evidence="15">FR3</strain>
    </source>
</reference>
<keyword evidence="10" id="KW-0325">Glycoprotein</keyword>
<dbReference type="OrthoDB" id="6502088at2759"/>